<protein>
    <submittedName>
        <fullName evidence="1">Uncharacterized protein</fullName>
    </submittedName>
</protein>
<evidence type="ECO:0000313" key="1">
    <source>
        <dbReference type="EMBL" id="AAO44329.1"/>
    </source>
</evidence>
<organism evidence="1 2">
    <name type="scientific">Tropheryma whipplei (strain Twist)</name>
    <name type="common">Whipple's bacillus</name>
    <dbReference type="NCBI Taxonomy" id="203267"/>
    <lineage>
        <taxon>Bacteria</taxon>
        <taxon>Bacillati</taxon>
        <taxon>Actinomycetota</taxon>
        <taxon>Actinomycetes</taxon>
        <taxon>Micrococcales</taxon>
        <taxon>Tropherymataceae</taxon>
        <taxon>Tropheryma</taxon>
    </lineage>
</organism>
<keyword evidence="2" id="KW-1185">Reference proteome</keyword>
<gene>
    <name evidence="1" type="ordered locus">TWT_232</name>
</gene>
<name>Q83GM9_TROWT</name>
<reference evidence="1 2" key="1">
    <citation type="journal article" date="2003" name="Genome Res.">
        <title>Tropheryma whipplei twist: a human pathogenic Actinobacteria with a reduced genome.</title>
        <authorList>
            <person name="Raoult D."/>
            <person name="Ogata H."/>
            <person name="Audic S."/>
            <person name="Robert C."/>
            <person name="Suhre K."/>
            <person name="Drancourt M."/>
            <person name="Claverie J.-M."/>
        </authorList>
    </citation>
    <scope>NUCLEOTIDE SEQUENCE [LARGE SCALE GENOMIC DNA]</scope>
    <source>
        <strain evidence="1 2">Twist</strain>
    </source>
</reference>
<dbReference type="HOGENOM" id="CLU_2884645_0_0_11"/>
<proteinExistence type="predicted"/>
<accession>Q83GM9</accession>
<evidence type="ECO:0000313" key="2">
    <source>
        <dbReference type="Proteomes" id="UP000002200"/>
    </source>
</evidence>
<dbReference type="EMBL" id="AE014184">
    <property type="protein sequence ID" value="AAO44329.1"/>
    <property type="molecule type" value="Genomic_DNA"/>
</dbReference>
<dbReference type="KEGG" id="twh:TWT_232"/>
<dbReference type="STRING" id="203267.TWT_232"/>
<sequence>MKEILWKKFAVGVFSNGAGPTTPVVVVHPNNRTTVCLTCICNRAVIRLRPKCIGEPVKHILSS</sequence>
<dbReference type="Proteomes" id="UP000002200">
    <property type="component" value="Chromosome"/>
</dbReference>
<dbReference type="AlphaFoldDB" id="Q83GM9"/>